<dbReference type="Pfam" id="PF22580">
    <property type="entry name" value="KYNU_C"/>
    <property type="match status" value="1"/>
</dbReference>
<dbReference type="Proteomes" id="UP001161390">
    <property type="component" value="Unassembled WGS sequence"/>
</dbReference>
<reference evidence="5" key="2">
    <citation type="submission" date="2023-01" db="EMBL/GenBank/DDBJ databases">
        <title>Draft genome sequence of Algimonas porphyrae strain NBRC 108216.</title>
        <authorList>
            <person name="Sun Q."/>
            <person name="Mori K."/>
        </authorList>
    </citation>
    <scope>NUCLEOTIDE SEQUENCE</scope>
    <source>
        <strain evidence="5">NBRC 108216</strain>
    </source>
</reference>
<evidence type="ECO:0000256" key="2">
    <source>
        <dbReference type="ARBA" id="ARBA00022801"/>
    </source>
</evidence>
<dbReference type="InterPro" id="IPR015424">
    <property type="entry name" value="PyrdxlP-dep_Trfase"/>
</dbReference>
<keyword evidence="6" id="KW-1185">Reference proteome</keyword>
<reference evidence="5" key="1">
    <citation type="journal article" date="2014" name="Int. J. Syst. Evol. Microbiol.">
        <title>Complete genome of a new Firmicutes species belonging to the dominant human colonic microbiota ('Ruminococcus bicirculans') reveals two chromosomes and a selective capacity to utilize plant glucans.</title>
        <authorList>
            <consortium name="NISC Comparative Sequencing Program"/>
            <person name="Wegmann U."/>
            <person name="Louis P."/>
            <person name="Goesmann A."/>
            <person name="Henrissat B."/>
            <person name="Duncan S.H."/>
            <person name="Flint H.J."/>
        </authorList>
    </citation>
    <scope>NUCLEOTIDE SEQUENCE</scope>
    <source>
        <strain evidence="5">NBRC 108216</strain>
    </source>
</reference>
<accession>A0ABQ5V2Q8</accession>
<dbReference type="PANTHER" id="PTHR14084:SF0">
    <property type="entry name" value="KYNURENINASE"/>
    <property type="match status" value="1"/>
</dbReference>
<dbReference type="EC" id="3.7.1.3" evidence="4"/>
<proteinExistence type="inferred from homology"/>
<evidence type="ECO:0000256" key="4">
    <source>
        <dbReference type="PIRNR" id="PIRNR038800"/>
    </source>
</evidence>
<evidence type="ECO:0000313" key="6">
    <source>
        <dbReference type="Proteomes" id="UP001161390"/>
    </source>
</evidence>
<dbReference type="PIRSF" id="PIRSF038800">
    <property type="entry name" value="KYNU"/>
    <property type="match status" value="1"/>
</dbReference>
<dbReference type="Gene3D" id="3.40.640.10">
    <property type="entry name" value="Type I PLP-dependent aspartate aminotransferase-like (Major domain)"/>
    <property type="match status" value="1"/>
</dbReference>
<comment type="function">
    <text evidence="4">Catalyzes the cleavage of L-kynurenine (L-Kyn) and L-3-hydroxykynurenine (L-3OHKyn) into anthranilic acid (AA) and 3-hydroxyanthranilic acid (3-OHAA), respectively.</text>
</comment>
<comment type="pathway">
    <text evidence="4">Cofactor biosynthesis; NAD(+) biosynthesis; quinolinate from L-kynurenine: step 2/3.</text>
</comment>
<comment type="caution">
    <text evidence="5">The sequence shown here is derived from an EMBL/GenBank/DDBJ whole genome shotgun (WGS) entry which is preliminary data.</text>
</comment>
<name>A0ABQ5V2Q8_9PROT</name>
<comment type="pathway">
    <text evidence="4">Amino-acid degradation; L-kynurenine degradation; L-alanine and anthranilate from L-kynurenine: step 1/1.</text>
</comment>
<dbReference type="EMBL" id="BSNJ01000005">
    <property type="protein sequence ID" value="GLQ21355.1"/>
    <property type="molecule type" value="Genomic_DNA"/>
</dbReference>
<protein>
    <recommendedName>
        <fullName evidence="4">Kynureninase</fullName>
        <ecNumber evidence="4">3.7.1.3</ecNumber>
    </recommendedName>
</protein>
<comment type="similarity">
    <text evidence="4">Belongs to the kynureninase family.</text>
</comment>
<dbReference type="Gene3D" id="3.90.1150.10">
    <property type="entry name" value="Aspartate Aminotransferase, domain 1"/>
    <property type="match status" value="1"/>
</dbReference>
<keyword evidence="1 4" id="KW-0662">Pyridine nucleotide biosynthesis</keyword>
<gene>
    <name evidence="5" type="primary">kynU_2</name>
    <name evidence="5" type="ORF">GCM10007854_23100</name>
</gene>
<sequence length="410" mass="44216">MQSVRFPRSRAEAIACDAEDPLAEARAHFNLPDDVTYLVGHSLGPPAMSALEALRRVGEHDWATGLVGSWNAAGWIDLPTVVGARVARLIGVPPTAVSVCDSVSINLFKLAGALLSSGTVARRIIVENGEFPTDQYILERLSTLQQADFVRADPGAGLDSLSGGGILVRSLVDYRTAAIADVKAVEQAAQRQGAVVIWDLSHATGIVDLRLEAWGARYAVGCSYKYLNGGPGAPAFLYVHPDHVDVLQTPLAGWLGHARPFAFEPTYDPADGVSRFVAGTPPILSLATFNGALDVFDGLSLRHLHDKAQALGDLCLAAFDRLGLETSSPPIGHPRGGHVTLRHPDGYAISRALAEQGYQTDFRPRDTIRFGMSPLFLRYVDVWDMSEALEDILLTRAYEDPRFAVKSKVT</sequence>
<dbReference type="PANTHER" id="PTHR14084">
    <property type="entry name" value="KYNURENINASE"/>
    <property type="match status" value="1"/>
</dbReference>
<dbReference type="InterPro" id="IPR010111">
    <property type="entry name" value="Kynureninase"/>
</dbReference>
<dbReference type="InterPro" id="IPR015421">
    <property type="entry name" value="PyrdxlP-dep_Trfase_major"/>
</dbReference>
<comment type="subunit">
    <text evidence="4">Homodimer.</text>
</comment>
<comment type="catalytic activity">
    <reaction evidence="4">
        <text>3-hydroxy-L-kynurenine + H2O = 3-hydroxyanthranilate + L-alanine + H(+)</text>
        <dbReference type="Rhea" id="RHEA:25143"/>
        <dbReference type="ChEBI" id="CHEBI:15377"/>
        <dbReference type="ChEBI" id="CHEBI:15378"/>
        <dbReference type="ChEBI" id="CHEBI:36559"/>
        <dbReference type="ChEBI" id="CHEBI:57972"/>
        <dbReference type="ChEBI" id="CHEBI:58125"/>
        <dbReference type="EC" id="3.7.1.3"/>
    </reaction>
</comment>
<organism evidence="5 6">
    <name type="scientific">Algimonas porphyrae</name>
    <dbReference type="NCBI Taxonomy" id="1128113"/>
    <lineage>
        <taxon>Bacteria</taxon>
        <taxon>Pseudomonadati</taxon>
        <taxon>Pseudomonadota</taxon>
        <taxon>Alphaproteobacteria</taxon>
        <taxon>Maricaulales</taxon>
        <taxon>Robiginitomaculaceae</taxon>
        <taxon>Algimonas</taxon>
    </lineage>
</organism>
<dbReference type="SUPFAM" id="SSF53383">
    <property type="entry name" value="PLP-dependent transferases"/>
    <property type="match status" value="1"/>
</dbReference>
<evidence type="ECO:0000256" key="3">
    <source>
        <dbReference type="ARBA" id="ARBA00022898"/>
    </source>
</evidence>
<keyword evidence="3 4" id="KW-0663">Pyridoxal phosphate</keyword>
<comment type="cofactor">
    <cofactor evidence="4">
        <name>pyridoxal 5'-phosphate</name>
        <dbReference type="ChEBI" id="CHEBI:597326"/>
    </cofactor>
</comment>
<dbReference type="RefSeq" id="WP_284372811.1">
    <property type="nucleotide sequence ID" value="NZ_BSNJ01000005.1"/>
</dbReference>
<comment type="catalytic activity">
    <reaction evidence="4">
        <text>L-kynurenine + H2O = anthranilate + L-alanine + H(+)</text>
        <dbReference type="Rhea" id="RHEA:16813"/>
        <dbReference type="ChEBI" id="CHEBI:15377"/>
        <dbReference type="ChEBI" id="CHEBI:15378"/>
        <dbReference type="ChEBI" id="CHEBI:16567"/>
        <dbReference type="ChEBI" id="CHEBI:57959"/>
        <dbReference type="ChEBI" id="CHEBI:57972"/>
        <dbReference type="EC" id="3.7.1.3"/>
    </reaction>
</comment>
<dbReference type="InterPro" id="IPR015422">
    <property type="entry name" value="PyrdxlP-dep_Trfase_small"/>
</dbReference>
<keyword evidence="2 4" id="KW-0378">Hydrolase</keyword>
<evidence type="ECO:0000256" key="1">
    <source>
        <dbReference type="ARBA" id="ARBA00022642"/>
    </source>
</evidence>
<evidence type="ECO:0000313" key="5">
    <source>
        <dbReference type="EMBL" id="GLQ21355.1"/>
    </source>
</evidence>